<dbReference type="EMBL" id="HACG01016257">
    <property type="protein sequence ID" value="CEK63122.1"/>
    <property type="molecule type" value="Transcribed_RNA"/>
</dbReference>
<name>A0A0B6Z427_9EUPU</name>
<evidence type="ECO:0000313" key="1">
    <source>
        <dbReference type="EMBL" id="CEK63122.1"/>
    </source>
</evidence>
<organism evidence="1">
    <name type="scientific">Arion vulgaris</name>
    <dbReference type="NCBI Taxonomy" id="1028688"/>
    <lineage>
        <taxon>Eukaryota</taxon>
        <taxon>Metazoa</taxon>
        <taxon>Spiralia</taxon>
        <taxon>Lophotrochozoa</taxon>
        <taxon>Mollusca</taxon>
        <taxon>Gastropoda</taxon>
        <taxon>Heterobranchia</taxon>
        <taxon>Euthyneura</taxon>
        <taxon>Panpulmonata</taxon>
        <taxon>Eupulmonata</taxon>
        <taxon>Stylommatophora</taxon>
        <taxon>Helicina</taxon>
        <taxon>Arionoidea</taxon>
        <taxon>Arionidae</taxon>
        <taxon>Arion</taxon>
    </lineage>
</organism>
<proteinExistence type="predicted"/>
<dbReference type="AlphaFoldDB" id="A0A0B6Z427"/>
<accession>A0A0B6Z427</accession>
<gene>
    <name evidence="1" type="primary">ORF47258</name>
</gene>
<reference evidence="1" key="1">
    <citation type="submission" date="2014-12" db="EMBL/GenBank/DDBJ databases">
        <title>Insight into the proteome of Arion vulgaris.</title>
        <authorList>
            <person name="Aradska J."/>
            <person name="Bulat T."/>
            <person name="Smidak R."/>
            <person name="Sarate P."/>
            <person name="Gangsoo J."/>
            <person name="Sialana F."/>
            <person name="Bilban M."/>
            <person name="Lubec G."/>
        </authorList>
    </citation>
    <scope>NUCLEOTIDE SEQUENCE</scope>
    <source>
        <tissue evidence="1">Skin</tissue>
    </source>
</reference>
<sequence>MSKLALQMNFHNIQGEEASTDDRSKTSTTDKVQHHLLPTCVVLRTIKLKIFSA</sequence>
<protein>
    <submittedName>
        <fullName evidence="1">Uncharacterized protein</fullName>
    </submittedName>
</protein>